<dbReference type="EMBL" id="AP022599">
    <property type="protein sequence ID" value="BBY80137.1"/>
    <property type="molecule type" value="Genomic_DNA"/>
</dbReference>
<evidence type="ECO:0000313" key="3">
    <source>
        <dbReference type="Proteomes" id="UP000467252"/>
    </source>
</evidence>
<feature type="region of interest" description="Disordered" evidence="1">
    <location>
        <begin position="1"/>
        <end position="45"/>
    </location>
</feature>
<gene>
    <name evidence="2" type="ORF">MPUL_12950</name>
</gene>
<dbReference type="AlphaFoldDB" id="A0A7I7UFQ8"/>
<organism evidence="2 3">
    <name type="scientific">Mycolicibacterium pulveris</name>
    <name type="common">Mycobacterium pulveris</name>
    <dbReference type="NCBI Taxonomy" id="36813"/>
    <lineage>
        <taxon>Bacteria</taxon>
        <taxon>Bacillati</taxon>
        <taxon>Actinomycetota</taxon>
        <taxon>Actinomycetes</taxon>
        <taxon>Mycobacteriales</taxon>
        <taxon>Mycobacteriaceae</taxon>
        <taxon>Mycolicibacterium</taxon>
    </lineage>
</organism>
<protein>
    <submittedName>
        <fullName evidence="2">Uncharacterized protein</fullName>
    </submittedName>
</protein>
<evidence type="ECO:0000256" key="1">
    <source>
        <dbReference type="SAM" id="MobiDB-lite"/>
    </source>
</evidence>
<evidence type="ECO:0000313" key="2">
    <source>
        <dbReference type="EMBL" id="BBY80137.1"/>
    </source>
</evidence>
<sequence>MVHECLPRGFRGRPDLPARRQRHAAAPSADGQQPRPFEQTTPALEPVDQRLGFGELIDVDQRFDPRLTAGVVGTDGSDAFTVVASDGEATAETTITVPIAAAVITTSSIALGETLGYVSVSPDGSTAYVTADTALFVIDLATEAVTGLDTSDTAWCSSALRWVRWSAPCRSWSRPTVGRSTSAARPRR</sequence>
<feature type="compositionally biased region" description="Basic and acidic residues" evidence="1">
    <location>
        <begin position="1"/>
        <end position="18"/>
    </location>
</feature>
<name>A0A7I7UFQ8_MYCPV</name>
<proteinExistence type="predicted"/>
<accession>A0A7I7UFQ8</accession>
<keyword evidence="3" id="KW-1185">Reference proteome</keyword>
<reference evidence="2 3" key="1">
    <citation type="journal article" date="2019" name="Emerg. Microbes Infect.">
        <title>Comprehensive subspecies identification of 175 nontuberculous mycobacteria species based on 7547 genomic profiles.</title>
        <authorList>
            <person name="Matsumoto Y."/>
            <person name="Kinjo T."/>
            <person name="Motooka D."/>
            <person name="Nabeya D."/>
            <person name="Jung N."/>
            <person name="Uechi K."/>
            <person name="Horii T."/>
            <person name="Iida T."/>
            <person name="Fujita J."/>
            <person name="Nakamura S."/>
        </authorList>
    </citation>
    <scope>NUCLEOTIDE SEQUENCE [LARGE SCALE GENOMIC DNA]</scope>
    <source>
        <strain evidence="2 3">JCM 6370</strain>
    </source>
</reference>
<dbReference type="Proteomes" id="UP000467252">
    <property type="component" value="Chromosome"/>
</dbReference>